<evidence type="ECO:0000313" key="2">
    <source>
        <dbReference type="EMBL" id="XBM94944.1"/>
    </source>
</evidence>
<protein>
    <recommendedName>
        <fullName evidence="3">Tail assembly chaperone</fullName>
    </recommendedName>
</protein>
<organism evidence="2">
    <name type="scientific">Streptomyces phage Abafar</name>
    <dbReference type="NCBI Taxonomy" id="3158855"/>
    <lineage>
        <taxon>Viruses</taxon>
        <taxon>Duplodnaviria</taxon>
        <taxon>Heunggongvirae</taxon>
        <taxon>Uroviricota</taxon>
        <taxon>Caudoviricetes</taxon>
    </lineage>
</organism>
<evidence type="ECO:0008006" key="3">
    <source>
        <dbReference type="Google" id="ProtNLM"/>
    </source>
</evidence>
<accession>A0AAU7GXN9</accession>
<proteinExistence type="predicted"/>
<sequence length="127" mass="14167">MESPIVEITYRIPSKKVPYGYVEIKAPTTLAGFPDPTELAEWYANYIREYQAAEVKAFEAPPTQAKAPQAAEDKSIDEATKILDEGLGGVEEIDEDAPVKPWDKTSDETTTATTEKPWDLDDSDWDI</sequence>
<gene>
    <name evidence="2" type="ORF">Abafar_00051</name>
</gene>
<dbReference type="EMBL" id="PP750865">
    <property type="protein sequence ID" value="XBM94944.1"/>
    <property type="molecule type" value="Genomic_DNA"/>
</dbReference>
<name>A0AAU7GXN9_9CAUD</name>
<evidence type="ECO:0000256" key="1">
    <source>
        <dbReference type="SAM" id="MobiDB-lite"/>
    </source>
</evidence>
<reference evidence="2" key="1">
    <citation type="submission" date="2024-05" db="EMBL/GenBank/DDBJ databases">
        <title>Isolation and characterization of the new Streptomyces phages Kamino, Geonosis, Abafar and Scarif infecting a broad range of host species.</title>
        <authorList>
            <person name="Rackow B."/>
            <person name="Rolland C."/>
            <person name="Mohnen I."/>
            <person name="Wittmann J."/>
            <person name="Muesken M."/>
            <person name="Overmann J."/>
            <person name="Frunzke J."/>
        </authorList>
    </citation>
    <scope>NUCLEOTIDE SEQUENCE</scope>
</reference>
<feature type="region of interest" description="Disordered" evidence="1">
    <location>
        <begin position="86"/>
        <end position="127"/>
    </location>
</feature>
<feature type="compositionally biased region" description="Basic and acidic residues" evidence="1">
    <location>
        <begin position="97"/>
        <end position="107"/>
    </location>
</feature>